<protein>
    <submittedName>
        <fullName evidence="2">HDC15315</fullName>
    </submittedName>
</protein>
<feature type="compositionally biased region" description="Basic and acidic residues" evidence="1">
    <location>
        <begin position="61"/>
        <end position="70"/>
    </location>
</feature>
<dbReference type="AlphaFoldDB" id="Q6IJB5"/>
<evidence type="ECO:0000256" key="1">
    <source>
        <dbReference type="SAM" id="MobiDB-lite"/>
    </source>
</evidence>
<gene>
    <name evidence="2" type="ORF">HDC15315</name>
</gene>
<feature type="region of interest" description="Disordered" evidence="1">
    <location>
        <begin position="1"/>
        <end position="37"/>
    </location>
</feature>
<evidence type="ECO:0000313" key="2">
    <source>
        <dbReference type="EMBL" id="DAA04306.1"/>
    </source>
</evidence>
<sequence length="199" mass="22192">MKSWQRAQGTFVSPWQVNRSTSGWQSSSPKQKGAQKAERAIMVGILMVIHQRNETVNGMDGGHESSERSIRTNRTSKLPGRARCWQSCRHRTRAVTHGPMCRSPPDSAHAGDFVVSARLRPFISDCRHQYTFRNCRENVDGFTYISLRLPCSDNHIMAISDEQPTFSATCSSFLPPAHSAEFSVSIAVKMYCLLIGACG</sequence>
<proteinExistence type="predicted"/>
<name>Q6IJB5_DROME</name>
<dbReference type="EMBL" id="BK002801">
    <property type="protein sequence ID" value="DAA04306.1"/>
    <property type="molecule type" value="Genomic_DNA"/>
</dbReference>
<accession>Q6IJB5</accession>
<feature type="region of interest" description="Disordered" evidence="1">
    <location>
        <begin position="56"/>
        <end position="75"/>
    </location>
</feature>
<feature type="compositionally biased region" description="Polar residues" evidence="1">
    <location>
        <begin position="1"/>
        <end position="30"/>
    </location>
</feature>
<reference evidence="2" key="1">
    <citation type="journal article" date="2003" name="Genome Biol.">
        <title>An integrated gene annotation and transcriptional profiling approach towards the full gene content of the Drosophila genome.</title>
        <authorList>
            <person name="Hild M."/>
            <person name="Beckmann B."/>
            <person name="Haas S.A."/>
            <person name="Koch B."/>
            <person name="Solovyev V."/>
            <person name="Busold C."/>
            <person name="Fellenberg K."/>
            <person name="Boutros M."/>
            <person name="Vingron M."/>
            <person name="Sauer F."/>
            <person name="Hoheisel J.D."/>
            <person name="Paro R."/>
        </authorList>
    </citation>
    <scope>NUCLEOTIDE SEQUENCE</scope>
</reference>
<organism evidence="2">
    <name type="scientific">Drosophila melanogaster</name>
    <name type="common">Fruit fly</name>
    <dbReference type="NCBI Taxonomy" id="7227"/>
    <lineage>
        <taxon>Eukaryota</taxon>
        <taxon>Metazoa</taxon>
        <taxon>Ecdysozoa</taxon>
        <taxon>Arthropoda</taxon>
        <taxon>Hexapoda</taxon>
        <taxon>Insecta</taxon>
        <taxon>Pterygota</taxon>
        <taxon>Neoptera</taxon>
        <taxon>Endopterygota</taxon>
        <taxon>Diptera</taxon>
        <taxon>Brachycera</taxon>
        <taxon>Muscomorpha</taxon>
        <taxon>Ephydroidea</taxon>
        <taxon>Drosophilidae</taxon>
        <taxon>Drosophila</taxon>
        <taxon>Sophophora</taxon>
    </lineage>
</organism>